<evidence type="ECO:0000256" key="1">
    <source>
        <dbReference type="SAM" id="MobiDB-lite"/>
    </source>
</evidence>
<protein>
    <submittedName>
        <fullName evidence="3">Uncharacterized protein</fullName>
    </submittedName>
</protein>
<evidence type="ECO:0000313" key="2">
    <source>
        <dbReference type="Proteomes" id="UP000095282"/>
    </source>
</evidence>
<evidence type="ECO:0000313" key="3">
    <source>
        <dbReference type="WBParaSite" id="Csp11.Scaffold629.g10431.t1"/>
    </source>
</evidence>
<dbReference type="AlphaFoldDB" id="A0A1I7TPB4"/>
<accession>A0A1I7TPB4</accession>
<dbReference type="Proteomes" id="UP000095282">
    <property type="component" value="Unplaced"/>
</dbReference>
<sequence>MSCNYPENGDRNLKLCELINETLQQGHEFQFQPNQVQQGVSQAQTQHPAVSQAQYSQSAVNQAQNQQPTVQTQDGEALVCLL</sequence>
<reference evidence="3" key="1">
    <citation type="submission" date="2016-11" db="UniProtKB">
        <authorList>
            <consortium name="WormBaseParasite"/>
        </authorList>
    </citation>
    <scope>IDENTIFICATION</scope>
</reference>
<organism evidence="2 3">
    <name type="scientific">Caenorhabditis tropicalis</name>
    <dbReference type="NCBI Taxonomy" id="1561998"/>
    <lineage>
        <taxon>Eukaryota</taxon>
        <taxon>Metazoa</taxon>
        <taxon>Ecdysozoa</taxon>
        <taxon>Nematoda</taxon>
        <taxon>Chromadorea</taxon>
        <taxon>Rhabditida</taxon>
        <taxon>Rhabditina</taxon>
        <taxon>Rhabditomorpha</taxon>
        <taxon>Rhabditoidea</taxon>
        <taxon>Rhabditidae</taxon>
        <taxon>Peloderinae</taxon>
        <taxon>Caenorhabditis</taxon>
    </lineage>
</organism>
<name>A0A1I7TPB4_9PELO</name>
<keyword evidence="2" id="KW-1185">Reference proteome</keyword>
<proteinExistence type="predicted"/>
<dbReference type="WBParaSite" id="Csp11.Scaffold629.g10431.t1">
    <property type="protein sequence ID" value="Csp11.Scaffold629.g10431.t1"/>
    <property type="gene ID" value="Csp11.Scaffold629.g10431"/>
</dbReference>
<feature type="region of interest" description="Disordered" evidence="1">
    <location>
        <begin position="34"/>
        <end position="55"/>
    </location>
</feature>